<dbReference type="AlphaFoldDB" id="A0A1G7TCT4"/>
<dbReference type="OrthoDB" id="384312at2157"/>
<proteinExistence type="predicted"/>
<evidence type="ECO:0000313" key="1">
    <source>
        <dbReference type="EMBL" id="SDG33011.1"/>
    </source>
</evidence>
<gene>
    <name evidence="1" type="ORF">SAMN05216218_12446</name>
</gene>
<dbReference type="Proteomes" id="UP000199076">
    <property type="component" value="Unassembled WGS sequence"/>
</dbReference>
<reference evidence="2" key="1">
    <citation type="submission" date="2016-10" db="EMBL/GenBank/DDBJ databases">
        <authorList>
            <person name="Varghese N."/>
            <person name="Submissions S."/>
        </authorList>
    </citation>
    <scope>NUCLEOTIDE SEQUENCE [LARGE SCALE GENOMIC DNA]</scope>
    <source>
        <strain evidence="2">IBRC-M 10760</strain>
    </source>
</reference>
<dbReference type="STRING" id="660518.SAMN05216218_12446"/>
<organism evidence="1 2">
    <name type="scientific">Halorientalis regularis</name>
    <dbReference type="NCBI Taxonomy" id="660518"/>
    <lineage>
        <taxon>Archaea</taxon>
        <taxon>Methanobacteriati</taxon>
        <taxon>Methanobacteriota</taxon>
        <taxon>Stenosarchaea group</taxon>
        <taxon>Halobacteria</taxon>
        <taxon>Halobacteriales</taxon>
        <taxon>Haloarculaceae</taxon>
        <taxon>Halorientalis</taxon>
    </lineage>
</organism>
<accession>A0A1G7TCT4</accession>
<evidence type="ECO:0000313" key="2">
    <source>
        <dbReference type="Proteomes" id="UP000199076"/>
    </source>
</evidence>
<sequence>MSIQVPLAIDSSSSVQDLKDAVRHHLADDSYGRSPIEYDAPPQISDPLEAEKALSRPGHKCSGRNLGVVISFRGNRPFATVHFWEDPASYSLGGHAGWSDAGDSDTLMEYYSALDTLLDDLGVLHDTYGLSCPCGESHRTTGGYREVQEWFANHNDAAHGERVSNTVLVKQEVVPAVKVEPPAL</sequence>
<dbReference type="EMBL" id="FNBK01000024">
    <property type="protein sequence ID" value="SDG33011.1"/>
    <property type="molecule type" value="Genomic_DNA"/>
</dbReference>
<protein>
    <submittedName>
        <fullName evidence="1">Uncharacterized protein</fullName>
    </submittedName>
</protein>
<keyword evidence="2" id="KW-1185">Reference proteome</keyword>
<dbReference type="RefSeq" id="WP_092695461.1">
    <property type="nucleotide sequence ID" value="NZ_FNBK01000024.1"/>
</dbReference>
<name>A0A1G7TCT4_9EURY</name>